<accession>A0A8B7NT72</accession>
<keyword evidence="2" id="KW-1185">Reference proteome</keyword>
<dbReference type="GeneID" id="108673609"/>
<evidence type="ECO:0000313" key="2">
    <source>
        <dbReference type="Proteomes" id="UP000694843"/>
    </source>
</evidence>
<sequence length="512" mass="57418">MLLVRPTIGWLGYFVIRQSPQRLGLVLGICSLATLIILWESQHTLNLTYDSPGPYPPPVIIISPPDGGHMTAWDACGIEAATRNVEVKTKEKTTSVKKPQLADHEELQKLLENLRNPMTIDEAKLLKRDDDREGTDEGRREEDTLSRLHLALDEHDLMAQKIHDKFAFQSPDLVSEKLLDEPEDEQLRQQQNEEKKEEKGEHMDEQKDKEEKGEHMNEERDKQMNNNQETNKDDLKPGEVKLVWDAKRSAVRQVWVYRWTSTVFRGDSWTHFVNKLPGVHLNYFDAKRATLRTQLRSWRYGAGLSTWTSWVSWITASLSLLWSSGGIVIPMGVILTQPLTLSIMNKGEGILMGEAGIRGDTPPAWSLPHMGGVSPLVFGVPPRHPIVSEAMKLMLENDTLMSAQPADTSPSSPHSFLTPVTPLLTGAVKGACGSGVGGPCELFTLLPPDAAVAVDVMQLDEPHALGTLLHYASPPEFLHNPSLVLDLFRGLRLHRFCPRVSDEVYTRPLRDL</sequence>
<dbReference type="RefSeq" id="XP_018016949.1">
    <property type="nucleotide sequence ID" value="XM_018161460.1"/>
</dbReference>
<dbReference type="RefSeq" id="XP_018016948.1">
    <property type="nucleotide sequence ID" value="XM_018161459.1"/>
</dbReference>
<feature type="region of interest" description="Disordered" evidence="1">
    <location>
        <begin position="122"/>
        <end position="142"/>
    </location>
</feature>
<dbReference type="OrthoDB" id="6338265at2759"/>
<reference evidence="3 4" key="1">
    <citation type="submission" date="2025-04" db="UniProtKB">
        <authorList>
            <consortium name="RefSeq"/>
        </authorList>
    </citation>
    <scope>IDENTIFICATION</scope>
    <source>
        <tissue evidence="3 4">Whole organism</tissue>
    </source>
</reference>
<dbReference type="KEGG" id="hazt:108673609"/>
<gene>
    <name evidence="3 4" type="primary">LOC108673609</name>
</gene>
<feature type="compositionally biased region" description="Basic and acidic residues" evidence="1">
    <location>
        <begin position="182"/>
        <end position="223"/>
    </location>
</feature>
<organism evidence="2 4">
    <name type="scientific">Hyalella azteca</name>
    <name type="common">Amphipod</name>
    <dbReference type="NCBI Taxonomy" id="294128"/>
    <lineage>
        <taxon>Eukaryota</taxon>
        <taxon>Metazoa</taxon>
        <taxon>Ecdysozoa</taxon>
        <taxon>Arthropoda</taxon>
        <taxon>Crustacea</taxon>
        <taxon>Multicrustacea</taxon>
        <taxon>Malacostraca</taxon>
        <taxon>Eumalacostraca</taxon>
        <taxon>Peracarida</taxon>
        <taxon>Amphipoda</taxon>
        <taxon>Senticaudata</taxon>
        <taxon>Talitrida</taxon>
        <taxon>Talitroidea</taxon>
        <taxon>Hyalellidae</taxon>
        <taxon>Hyalella</taxon>
    </lineage>
</organism>
<feature type="region of interest" description="Disordered" evidence="1">
    <location>
        <begin position="182"/>
        <end position="235"/>
    </location>
</feature>
<dbReference type="AlphaFoldDB" id="A0A8B7NT72"/>
<evidence type="ECO:0000313" key="3">
    <source>
        <dbReference type="RefSeq" id="XP_018016948.1"/>
    </source>
</evidence>
<proteinExistence type="predicted"/>
<evidence type="ECO:0000313" key="4">
    <source>
        <dbReference type="RefSeq" id="XP_018016949.1"/>
    </source>
</evidence>
<evidence type="ECO:0000256" key="1">
    <source>
        <dbReference type="SAM" id="MobiDB-lite"/>
    </source>
</evidence>
<dbReference type="Proteomes" id="UP000694843">
    <property type="component" value="Unplaced"/>
</dbReference>
<name>A0A8B7NT72_HYAAZ</name>
<protein>
    <submittedName>
        <fullName evidence="3 4">Uncharacterized protein LOC108673609</fullName>
    </submittedName>
</protein>